<dbReference type="CDD" id="cd00841">
    <property type="entry name" value="MPP_YfcE"/>
    <property type="match status" value="1"/>
</dbReference>
<comment type="cofactor">
    <cofactor evidence="2">
        <name>a divalent metal cation</name>
        <dbReference type="ChEBI" id="CHEBI:60240"/>
    </cofactor>
</comment>
<evidence type="ECO:0000256" key="1">
    <source>
        <dbReference type="ARBA" id="ARBA00008950"/>
    </source>
</evidence>
<dbReference type="NCBIfam" id="TIGR00040">
    <property type="entry name" value="yfcE"/>
    <property type="match status" value="1"/>
</dbReference>
<dbReference type="Proteomes" id="UP000242520">
    <property type="component" value="Unassembled WGS sequence"/>
</dbReference>
<dbReference type="SUPFAM" id="SSF56300">
    <property type="entry name" value="Metallo-dependent phosphatases"/>
    <property type="match status" value="1"/>
</dbReference>
<dbReference type="EMBL" id="FQXH01000013">
    <property type="protein sequence ID" value="SHH26293.1"/>
    <property type="molecule type" value="Genomic_DNA"/>
</dbReference>
<keyword evidence="2" id="KW-0479">Metal-binding</keyword>
<accession>A0A1M5RKC5</accession>
<evidence type="ECO:0000313" key="4">
    <source>
        <dbReference type="EMBL" id="SHH26293.1"/>
    </source>
</evidence>
<gene>
    <name evidence="4" type="ORF">SAMN02744040_01393</name>
</gene>
<feature type="domain" description="Calcineurin-like phosphoesterase" evidence="3">
    <location>
        <begin position="1"/>
        <end position="146"/>
    </location>
</feature>
<comment type="similarity">
    <text evidence="1 2">Belongs to the metallophosphoesterase superfamily. YfcE family.</text>
</comment>
<evidence type="ECO:0000259" key="3">
    <source>
        <dbReference type="Pfam" id="PF12850"/>
    </source>
</evidence>
<dbReference type="STRING" id="1123350.SAMN02744040_01393"/>
<dbReference type="OrthoDB" id="9800565at2"/>
<dbReference type="RefSeq" id="WP_072724989.1">
    <property type="nucleotide sequence ID" value="NZ_FQXH01000013.1"/>
</dbReference>
<keyword evidence="5" id="KW-1185">Reference proteome</keyword>
<evidence type="ECO:0000256" key="2">
    <source>
        <dbReference type="RuleBase" id="RU362039"/>
    </source>
</evidence>
<dbReference type="InterPro" id="IPR024654">
    <property type="entry name" value="Calcineurin-like_PHP_lpxH"/>
</dbReference>
<dbReference type="Pfam" id="PF12850">
    <property type="entry name" value="Metallophos_2"/>
    <property type="match status" value="1"/>
</dbReference>
<proteinExistence type="inferred from homology"/>
<dbReference type="InterPro" id="IPR041802">
    <property type="entry name" value="MPP_YfcE"/>
</dbReference>
<sequence>MKIGVIGDTHRNFKYIDKAIDYLRECDLILHTGDNFFDSRYIYKMTGVNTIGVKGNCDFEDVEDEIVFKVEDFNIFLCHGHKYDVKYGLRSIKKRALELGVDIVVFGHTHTQLNLKENNILFLNPGSISLPRGTTKKSFFIINIEKGNIDIEDIYL</sequence>
<dbReference type="Gene3D" id="3.60.21.10">
    <property type="match status" value="1"/>
</dbReference>
<dbReference type="AlphaFoldDB" id="A0A1M5RKC5"/>
<dbReference type="PANTHER" id="PTHR11124">
    <property type="entry name" value="VACUOLAR SORTING PROTEIN VPS29"/>
    <property type="match status" value="1"/>
</dbReference>
<reference evidence="5" key="1">
    <citation type="submission" date="2016-11" db="EMBL/GenBank/DDBJ databases">
        <authorList>
            <person name="Varghese N."/>
            <person name="Submissions S."/>
        </authorList>
    </citation>
    <scope>NUCLEOTIDE SEQUENCE [LARGE SCALE GENOMIC DNA]</scope>
    <source>
        <strain evidence="5">DSM 15285</strain>
    </source>
</reference>
<dbReference type="InterPro" id="IPR000979">
    <property type="entry name" value="Phosphodiesterase_MJ0936/Vps29"/>
</dbReference>
<dbReference type="GO" id="GO:0046872">
    <property type="term" value="F:metal ion binding"/>
    <property type="evidence" value="ECO:0007669"/>
    <property type="project" value="UniProtKB-KW"/>
</dbReference>
<protein>
    <recommendedName>
        <fullName evidence="2">Phosphoesterase</fullName>
        <ecNumber evidence="2">3.1.4.-</ecNumber>
    </recommendedName>
</protein>
<dbReference type="GO" id="GO:0016787">
    <property type="term" value="F:hydrolase activity"/>
    <property type="evidence" value="ECO:0007669"/>
    <property type="project" value="UniProtKB-UniRule"/>
</dbReference>
<organism evidence="4 5">
    <name type="scientific">Tepidibacter thalassicus DSM 15285</name>
    <dbReference type="NCBI Taxonomy" id="1123350"/>
    <lineage>
        <taxon>Bacteria</taxon>
        <taxon>Bacillati</taxon>
        <taxon>Bacillota</taxon>
        <taxon>Clostridia</taxon>
        <taxon>Peptostreptococcales</taxon>
        <taxon>Peptostreptococcaceae</taxon>
        <taxon>Tepidibacter</taxon>
    </lineage>
</organism>
<name>A0A1M5RKC5_9FIRM</name>
<dbReference type="EC" id="3.1.4.-" evidence="2"/>
<evidence type="ECO:0000313" key="5">
    <source>
        <dbReference type="Proteomes" id="UP000242520"/>
    </source>
</evidence>
<dbReference type="InterPro" id="IPR029052">
    <property type="entry name" value="Metallo-depent_PP-like"/>
</dbReference>